<keyword evidence="7" id="KW-1185">Reference proteome</keyword>
<dbReference type="InterPro" id="IPR019826">
    <property type="entry name" value="Carboxylesterase_B_AS"/>
</dbReference>
<proteinExistence type="inferred from homology"/>
<reference evidence="6 7" key="1">
    <citation type="journal article" date="2018" name="Front. Microbiol.">
        <title>Genome-Wide Analysis of Corynespora cassiicola Leaf Fall Disease Putative Effectors.</title>
        <authorList>
            <person name="Lopez D."/>
            <person name="Ribeiro S."/>
            <person name="Label P."/>
            <person name="Fumanal B."/>
            <person name="Venisse J.S."/>
            <person name="Kohler A."/>
            <person name="de Oliveira R.R."/>
            <person name="Labutti K."/>
            <person name="Lipzen A."/>
            <person name="Lail K."/>
            <person name="Bauer D."/>
            <person name="Ohm R.A."/>
            <person name="Barry K.W."/>
            <person name="Spatafora J."/>
            <person name="Grigoriev I.V."/>
            <person name="Martin F.M."/>
            <person name="Pujade-Renaud V."/>
        </authorList>
    </citation>
    <scope>NUCLEOTIDE SEQUENCE [LARGE SCALE GENOMIC DNA]</scope>
    <source>
        <strain evidence="6 7">Philippines</strain>
    </source>
</reference>
<evidence type="ECO:0000256" key="2">
    <source>
        <dbReference type="ARBA" id="ARBA00022801"/>
    </source>
</evidence>
<dbReference type="EMBL" id="KZ678129">
    <property type="protein sequence ID" value="PSN73046.1"/>
    <property type="molecule type" value="Genomic_DNA"/>
</dbReference>
<organism evidence="6 7">
    <name type="scientific">Corynespora cassiicola Philippines</name>
    <dbReference type="NCBI Taxonomy" id="1448308"/>
    <lineage>
        <taxon>Eukaryota</taxon>
        <taxon>Fungi</taxon>
        <taxon>Dikarya</taxon>
        <taxon>Ascomycota</taxon>
        <taxon>Pezizomycotina</taxon>
        <taxon>Dothideomycetes</taxon>
        <taxon>Pleosporomycetidae</taxon>
        <taxon>Pleosporales</taxon>
        <taxon>Corynesporascaceae</taxon>
        <taxon>Corynespora</taxon>
    </lineage>
</organism>
<protein>
    <recommendedName>
        <fullName evidence="3">Carboxylic ester hydrolase</fullName>
        <ecNumber evidence="3">3.1.1.-</ecNumber>
    </recommendedName>
</protein>
<keyword evidence="2 3" id="KW-0378">Hydrolase</keyword>
<dbReference type="Gene3D" id="3.40.50.1820">
    <property type="entry name" value="alpha/beta hydrolase"/>
    <property type="match status" value="1"/>
</dbReference>
<dbReference type="GO" id="GO:0016787">
    <property type="term" value="F:hydrolase activity"/>
    <property type="evidence" value="ECO:0007669"/>
    <property type="project" value="UniProtKB-KW"/>
</dbReference>
<dbReference type="SUPFAM" id="SSF53474">
    <property type="entry name" value="alpha/beta-Hydrolases"/>
    <property type="match status" value="1"/>
</dbReference>
<dbReference type="PANTHER" id="PTHR11559">
    <property type="entry name" value="CARBOXYLESTERASE"/>
    <property type="match status" value="1"/>
</dbReference>
<feature type="signal peptide" evidence="4">
    <location>
        <begin position="1"/>
        <end position="15"/>
    </location>
</feature>
<evidence type="ECO:0000256" key="4">
    <source>
        <dbReference type="SAM" id="SignalP"/>
    </source>
</evidence>
<evidence type="ECO:0000313" key="6">
    <source>
        <dbReference type="EMBL" id="PSN73046.1"/>
    </source>
</evidence>
<evidence type="ECO:0000259" key="5">
    <source>
        <dbReference type="Pfam" id="PF00135"/>
    </source>
</evidence>
<feature type="domain" description="Carboxylesterase type B" evidence="5">
    <location>
        <begin position="20"/>
        <end position="533"/>
    </location>
</feature>
<accession>A0A2T2P6B8</accession>
<sequence length="676" mass="70656">MRVLNLLGLVSIAGAVETLVDLGYAKYQGARVGNGHVNQWLGMRFAAPSVPPLRFAAPQAPVQEAEVQDATKEGPLCVAANQPEGFLNDNPNRFMAEDCLFAAVFAPANATEQSNLPIVMFITGGGFSSNSNGNFNGSAVVEASGGSMIVVRANYRVGILGFIGGTMVDGDTNGAVPNNGFNDMIAAARWVKEHATKFGGNPDHIVLYGASSGGNAIDILLAANNGEGFPDLFAGAIAESTAWGSEGYSVDRDQALMNNLESTGCASAPDPIDCMRQMPIGDFQNKTAPDGWGPTIDGKLINAVHYQMYEQGRFQKNIPVIYGYASDEATPDFISNQTVNTTEEIAASIQKAVGASITDEEVNAMLAAYPESLNNISVFGRDVSPRANASLRRGPGAQWQRDAAIKTELKEICIGAFFSDMFAAAGQTANYAFRYNVLDETPGGNADQGLFSPHTSALYAFWGKNSTDGNDPGCLELDPSDPLSCATGARLTQAYLVSFIKTLNPNTLRAAGSPEWSPWSIAEPNRIVFDNTQANMEKMGESDGEVPIAGMKQRERCVSLSTNMAKRVNLGLREGQALPAFANGTRADPTLAVLSGNGTVAASVATNVTTTVNGTAVNGTAVNGTAPAAGGQVPPAGPGLSPETLAGLGAGVPTIQRGSLVSVPLVVMIAVFCMST</sequence>
<gene>
    <name evidence="6" type="ORF">BS50DRAFT_616522</name>
</gene>
<dbReference type="InterPro" id="IPR002018">
    <property type="entry name" value="CarbesteraseB"/>
</dbReference>
<dbReference type="InterPro" id="IPR050309">
    <property type="entry name" value="Type-B_Carboxylest/Lipase"/>
</dbReference>
<dbReference type="EC" id="3.1.1.-" evidence="3"/>
<comment type="similarity">
    <text evidence="1 3">Belongs to the type-B carboxylesterase/lipase family.</text>
</comment>
<evidence type="ECO:0000313" key="7">
    <source>
        <dbReference type="Proteomes" id="UP000240883"/>
    </source>
</evidence>
<keyword evidence="4" id="KW-0732">Signal</keyword>
<dbReference type="STRING" id="1448308.A0A2T2P6B8"/>
<dbReference type="AlphaFoldDB" id="A0A2T2P6B8"/>
<dbReference type="OrthoDB" id="408631at2759"/>
<name>A0A2T2P6B8_CORCC</name>
<evidence type="ECO:0000256" key="3">
    <source>
        <dbReference type="RuleBase" id="RU361235"/>
    </source>
</evidence>
<dbReference type="PROSITE" id="PS00122">
    <property type="entry name" value="CARBOXYLESTERASE_B_1"/>
    <property type="match status" value="1"/>
</dbReference>
<dbReference type="Pfam" id="PF00135">
    <property type="entry name" value="COesterase"/>
    <property type="match status" value="1"/>
</dbReference>
<evidence type="ECO:0000256" key="1">
    <source>
        <dbReference type="ARBA" id="ARBA00005964"/>
    </source>
</evidence>
<feature type="chain" id="PRO_5015765793" description="Carboxylic ester hydrolase" evidence="4">
    <location>
        <begin position="16"/>
        <end position="676"/>
    </location>
</feature>
<dbReference type="InterPro" id="IPR029058">
    <property type="entry name" value="AB_hydrolase_fold"/>
</dbReference>
<dbReference type="Proteomes" id="UP000240883">
    <property type="component" value="Unassembled WGS sequence"/>
</dbReference>